<reference evidence="1" key="1">
    <citation type="submission" date="2020-08" db="EMBL/GenBank/DDBJ databases">
        <title>Genome public.</title>
        <authorList>
            <person name="Liu C."/>
            <person name="Sun Q."/>
        </authorList>
    </citation>
    <scope>NUCLEOTIDE SEQUENCE</scope>
    <source>
        <strain evidence="1">BX8</strain>
    </source>
</reference>
<sequence length="48" mass="5636">MAAWELEYLRQQLGGVLCPRQIQRAVWYREEAQMPIESIATALAYFYA</sequence>
<organism evidence="1 2">
    <name type="scientific">Anaerofilum hominis</name>
    <dbReference type="NCBI Taxonomy" id="2763016"/>
    <lineage>
        <taxon>Bacteria</taxon>
        <taxon>Bacillati</taxon>
        <taxon>Bacillota</taxon>
        <taxon>Clostridia</taxon>
        <taxon>Eubacteriales</taxon>
        <taxon>Oscillospiraceae</taxon>
        <taxon>Anaerofilum</taxon>
    </lineage>
</organism>
<dbReference type="RefSeq" id="WP_186887101.1">
    <property type="nucleotide sequence ID" value="NZ_JACONZ010000001.1"/>
</dbReference>
<evidence type="ECO:0000313" key="1">
    <source>
        <dbReference type="EMBL" id="MBC5580771.1"/>
    </source>
</evidence>
<dbReference type="EMBL" id="JACONZ010000001">
    <property type="protein sequence ID" value="MBC5580771.1"/>
    <property type="molecule type" value="Genomic_DNA"/>
</dbReference>
<dbReference type="AlphaFoldDB" id="A0A923I5N0"/>
<proteinExistence type="predicted"/>
<accession>A0A923I5N0</accession>
<evidence type="ECO:0000313" key="2">
    <source>
        <dbReference type="Proteomes" id="UP000659630"/>
    </source>
</evidence>
<gene>
    <name evidence="1" type="ORF">H8S23_04570</name>
</gene>
<name>A0A923I5N0_9FIRM</name>
<keyword evidence="2" id="KW-1185">Reference proteome</keyword>
<protein>
    <submittedName>
        <fullName evidence="1">Uncharacterized protein</fullName>
    </submittedName>
</protein>
<comment type="caution">
    <text evidence="1">The sequence shown here is derived from an EMBL/GenBank/DDBJ whole genome shotgun (WGS) entry which is preliminary data.</text>
</comment>
<dbReference type="Proteomes" id="UP000659630">
    <property type="component" value="Unassembled WGS sequence"/>
</dbReference>